<sequence>MSSTAPEIVPLFATPLVTFDVPEAATLNSELRRVIIEREKTHPTTQHSNLGGWQSSWDMDRWGGAPAIKLMAVGRNVANRVTTDRKGNAGSGPHPGFFAVTWHGNMWANVNRSGHGNEFHSHPGAFWSGVYYVDDGGIDADPSLGGELEFMDPRGPLPAMNAPHLGYAMPGGLTAGATERIRPRAGRLVMFPAWMIHQVRPYNGTAERISIAFNLSL</sequence>
<comment type="caution">
    <text evidence="1">The sequence shown here is derived from an EMBL/GenBank/DDBJ whole genome shotgun (WGS) entry which is preliminary data.</text>
</comment>
<dbReference type="Gene3D" id="2.60.120.620">
    <property type="entry name" value="q2cbj1_9rhob like domain"/>
    <property type="match status" value="1"/>
</dbReference>
<proteinExistence type="predicted"/>
<dbReference type="RefSeq" id="WP_147148438.1">
    <property type="nucleotide sequence ID" value="NZ_BKAJ01000031.1"/>
</dbReference>
<reference evidence="1 2" key="1">
    <citation type="submission" date="2019-07" db="EMBL/GenBank/DDBJ databases">
        <title>Whole genome shotgun sequence of Reyranella soli NBRC 108950.</title>
        <authorList>
            <person name="Hosoyama A."/>
            <person name="Uohara A."/>
            <person name="Ohji S."/>
            <person name="Ichikawa N."/>
        </authorList>
    </citation>
    <scope>NUCLEOTIDE SEQUENCE [LARGE SCALE GENOMIC DNA]</scope>
    <source>
        <strain evidence="1 2">NBRC 108950</strain>
    </source>
</reference>
<protein>
    <recommendedName>
        <fullName evidence="3">Fe2OG dioxygenase domain-containing protein</fullName>
    </recommendedName>
</protein>
<organism evidence="1 2">
    <name type="scientific">Reyranella soli</name>
    <dbReference type="NCBI Taxonomy" id="1230389"/>
    <lineage>
        <taxon>Bacteria</taxon>
        <taxon>Pseudomonadati</taxon>
        <taxon>Pseudomonadota</taxon>
        <taxon>Alphaproteobacteria</taxon>
        <taxon>Hyphomicrobiales</taxon>
        <taxon>Reyranellaceae</taxon>
        <taxon>Reyranella</taxon>
    </lineage>
</organism>
<gene>
    <name evidence="1" type="ORF">RSO01_18450</name>
</gene>
<evidence type="ECO:0000313" key="1">
    <source>
        <dbReference type="EMBL" id="GEP54679.1"/>
    </source>
</evidence>
<evidence type="ECO:0000313" key="2">
    <source>
        <dbReference type="Proteomes" id="UP000321058"/>
    </source>
</evidence>
<keyword evidence="2" id="KW-1185">Reference proteome</keyword>
<dbReference type="Pfam" id="PF13759">
    <property type="entry name" value="2OG-FeII_Oxy_5"/>
    <property type="match status" value="1"/>
</dbReference>
<evidence type="ECO:0008006" key="3">
    <source>
        <dbReference type="Google" id="ProtNLM"/>
    </source>
</evidence>
<name>A0A512N6R5_9HYPH</name>
<accession>A0A512N6R5</accession>
<dbReference type="InterPro" id="IPR012668">
    <property type="entry name" value="CHP02466"/>
</dbReference>
<dbReference type="NCBIfam" id="TIGR02466">
    <property type="entry name" value="TIGR02466 family protein"/>
    <property type="match status" value="1"/>
</dbReference>
<dbReference type="AlphaFoldDB" id="A0A512N6R5"/>
<dbReference type="OrthoDB" id="9783136at2"/>
<dbReference type="Proteomes" id="UP000321058">
    <property type="component" value="Unassembled WGS sequence"/>
</dbReference>
<dbReference type="EMBL" id="BKAJ01000031">
    <property type="protein sequence ID" value="GEP54679.1"/>
    <property type="molecule type" value="Genomic_DNA"/>
</dbReference>